<reference evidence="13 14" key="1">
    <citation type="journal article" date="2011" name="Front. Microbiol.">
        <title>Genomic signatures of strain selection and enhancement in Bacillus atrophaeus var. globigii, a historical biowarfare simulant.</title>
        <authorList>
            <person name="Gibbons H.S."/>
            <person name="Broomall S.M."/>
            <person name="McNew L.A."/>
            <person name="Daligault H."/>
            <person name="Chapman C."/>
            <person name="Bruce D."/>
            <person name="Karavis M."/>
            <person name="Krepps M."/>
            <person name="McGregor P.A."/>
            <person name="Hong C."/>
            <person name="Park K.H."/>
            <person name="Akmal A."/>
            <person name="Feldman A."/>
            <person name="Lin J.S."/>
            <person name="Chang W.E."/>
            <person name="Higgs B.W."/>
            <person name="Demirev P."/>
            <person name="Lindquist J."/>
            <person name="Liem A."/>
            <person name="Fochler E."/>
            <person name="Read T.D."/>
            <person name="Tapia R."/>
            <person name="Johnson S."/>
            <person name="Bishop-Lilly K.A."/>
            <person name="Detter C."/>
            <person name="Han C."/>
            <person name="Sozhamannan S."/>
            <person name="Rosenzweig C.N."/>
            <person name="Skowronski E.W."/>
        </authorList>
    </citation>
    <scope>NUCLEOTIDE SEQUENCE [LARGE SCALE GENOMIC DNA]</scope>
    <source>
        <strain evidence="13 14">AIT1</strain>
    </source>
</reference>
<dbReference type="Proteomes" id="UP000286976">
    <property type="component" value="Unassembled WGS sequence"/>
</dbReference>
<keyword evidence="7 10" id="KW-0456">Lyase</keyword>
<proteinExistence type="inferred from homology"/>
<accession>A0A432WTH9</accession>
<comment type="catalytic activity">
    <reaction evidence="9 10">
        <text>L-glutamine + H2O = L-glutamate + NH4(+)</text>
        <dbReference type="Rhea" id="RHEA:15889"/>
        <dbReference type="ChEBI" id="CHEBI:15377"/>
        <dbReference type="ChEBI" id="CHEBI:28938"/>
        <dbReference type="ChEBI" id="CHEBI:29985"/>
        <dbReference type="ChEBI" id="CHEBI:58359"/>
        <dbReference type="EC" id="3.5.1.2"/>
    </reaction>
</comment>
<dbReference type="OrthoDB" id="9807137at2"/>
<dbReference type="GO" id="GO:0000107">
    <property type="term" value="F:imidazoleglycerol-phosphate synthase activity"/>
    <property type="evidence" value="ECO:0007669"/>
    <property type="project" value="UniProtKB-UniRule"/>
</dbReference>
<gene>
    <name evidence="10 13" type="primary">hisH</name>
    <name evidence="13" type="ORF">CWE15_11860</name>
</gene>
<evidence type="ECO:0000256" key="11">
    <source>
        <dbReference type="PIRSR" id="PIRSR000495-1"/>
    </source>
</evidence>
<dbReference type="PANTHER" id="PTHR42701">
    <property type="entry name" value="IMIDAZOLE GLYCEROL PHOSPHATE SYNTHASE SUBUNIT HISH"/>
    <property type="match status" value="1"/>
</dbReference>
<evidence type="ECO:0000256" key="10">
    <source>
        <dbReference type="HAMAP-Rule" id="MF_00278"/>
    </source>
</evidence>
<evidence type="ECO:0000256" key="8">
    <source>
        <dbReference type="ARBA" id="ARBA00047838"/>
    </source>
</evidence>
<comment type="function">
    <text evidence="10">IGPS catalyzes the conversion of PRFAR and glutamine to IGP, AICAR and glutamate. The HisH subunit catalyzes the hydrolysis of glutamine to glutamate and ammonia as part of the synthesis of IGP and AICAR. The resulting ammonia molecule is channeled to the active site of HisF.</text>
</comment>
<feature type="active site" description="Nucleophile" evidence="10 11">
    <location>
        <position position="80"/>
    </location>
</feature>
<dbReference type="EMBL" id="PIPQ01000019">
    <property type="protein sequence ID" value="RUO37048.1"/>
    <property type="molecule type" value="Genomic_DNA"/>
</dbReference>
<dbReference type="PANTHER" id="PTHR42701:SF1">
    <property type="entry name" value="IMIDAZOLE GLYCEROL PHOSPHATE SYNTHASE SUBUNIT HISH"/>
    <property type="match status" value="1"/>
</dbReference>
<feature type="active site" evidence="10 11">
    <location>
        <position position="188"/>
    </location>
</feature>
<evidence type="ECO:0000256" key="2">
    <source>
        <dbReference type="ARBA" id="ARBA00011152"/>
    </source>
</evidence>
<dbReference type="UniPathway" id="UPA00031">
    <property type="reaction ID" value="UER00010"/>
</dbReference>
<keyword evidence="14" id="KW-1185">Reference proteome</keyword>
<comment type="pathway">
    <text evidence="1 10">Amino-acid biosynthesis; L-histidine biosynthesis; L-histidine from 5-phospho-alpha-D-ribose 1-diphosphate: step 5/9.</text>
</comment>
<dbReference type="InterPro" id="IPR017926">
    <property type="entry name" value="GATASE"/>
</dbReference>
<dbReference type="PROSITE" id="PS51273">
    <property type="entry name" value="GATASE_TYPE_1"/>
    <property type="match status" value="1"/>
</dbReference>
<dbReference type="PIRSF" id="PIRSF000495">
    <property type="entry name" value="Amidotransf_hisH"/>
    <property type="match status" value="1"/>
</dbReference>
<dbReference type="GO" id="GO:0005737">
    <property type="term" value="C:cytoplasm"/>
    <property type="evidence" value="ECO:0007669"/>
    <property type="project" value="UniProtKB-SubCell"/>
</dbReference>
<dbReference type="SUPFAM" id="SSF52317">
    <property type="entry name" value="Class I glutamine amidotransferase-like"/>
    <property type="match status" value="1"/>
</dbReference>
<evidence type="ECO:0000256" key="7">
    <source>
        <dbReference type="ARBA" id="ARBA00023239"/>
    </source>
</evidence>
<dbReference type="Pfam" id="PF00117">
    <property type="entry name" value="GATase"/>
    <property type="match status" value="1"/>
</dbReference>
<comment type="caution">
    <text evidence="13">The sequence shown here is derived from an EMBL/GenBank/DDBJ whole genome shotgun (WGS) entry which is preliminary data.</text>
</comment>
<dbReference type="InterPro" id="IPR010139">
    <property type="entry name" value="Imidazole-glycPsynth_HisH"/>
</dbReference>
<dbReference type="AlphaFoldDB" id="A0A432WTH9"/>
<sequence>MITIVDYGSGNIQAIKNIYKKLNIQCVVAKEPESILAAKKLILPGVGAFDETMAMLRNTGLQKALNTAVLEQDTPIIGICVGMQIMAKSSDEGVLPGLGWIDAEVKQIDTSLLISKPMLPHMGWNSIHCTQENPLFNNISIDKGFYFLHSYYFSCSASQDSIATVNYGKDFSCVVNHRNIYGVQFHPEKSHDNGVTLFKNFSEL</sequence>
<protein>
    <recommendedName>
        <fullName evidence="10">Imidazole glycerol phosphate synthase subunit HisH</fullName>
        <ecNumber evidence="10">4.3.2.10</ecNumber>
    </recommendedName>
    <alternativeName>
        <fullName evidence="10">IGP synthase glutaminase subunit</fullName>
        <ecNumber evidence="10">3.5.1.2</ecNumber>
    </alternativeName>
    <alternativeName>
        <fullName evidence="10">IGP synthase subunit HisH</fullName>
    </alternativeName>
    <alternativeName>
        <fullName evidence="10">ImGP synthase subunit HisH</fullName>
        <shortName evidence="10">IGPS subunit HisH</shortName>
    </alternativeName>
</protein>
<dbReference type="EC" id="4.3.2.10" evidence="10"/>
<organism evidence="13 14">
    <name type="scientific">Aliidiomarina taiwanensis</name>
    <dbReference type="NCBI Taxonomy" id="946228"/>
    <lineage>
        <taxon>Bacteria</taxon>
        <taxon>Pseudomonadati</taxon>
        <taxon>Pseudomonadota</taxon>
        <taxon>Gammaproteobacteria</taxon>
        <taxon>Alteromonadales</taxon>
        <taxon>Idiomarinaceae</taxon>
        <taxon>Aliidiomarina</taxon>
    </lineage>
</organism>
<evidence type="ECO:0000256" key="5">
    <source>
        <dbReference type="ARBA" id="ARBA00022962"/>
    </source>
</evidence>
<dbReference type="GO" id="GO:0004359">
    <property type="term" value="F:glutaminase activity"/>
    <property type="evidence" value="ECO:0007669"/>
    <property type="project" value="UniProtKB-EC"/>
</dbReference>
<feature type="active site" evidence="10 11">
    <location>
        <position position="186"/>
    </location>
</feature>
<dbReference type="GO" id="GO:0000105">
    <property type="term" value="P:L-histidine biosynthetic process"/>
    <property type="evidence" value="ECO:0007669"/>
    <property type="project" value="UniProtKB-UniRule"/>
</dbReference>
<keyword evidence="5 10" id="KW-0315">Glutamine amidotransferase</keyword>
<dbReference type="GO" id="GO:0016829">
    <property type="term" value="F:lyase activity"/>
    <property type="evidence" value="ECO:0007669"/>
    <property type="project" value="UniProtKB-KW"/>
</dbReference>
<comment type="subunit">
    <text evidence="2 10">Heterodimer of HisH and HisF.</text>
</comment>
<dbReference type="HAMAP" id="MF_00278">
    <property type="entry name" value="HisH"/>
    <property type="match status" value="1"/>
</dbReference>
<dbReference type="EC" id="3.5.1.2" evidence="10"/>
<keyword evidence="3 10" id="KW-0028">Amino-acid biosynthesis</keyword>
<dbReference type="Gene3D" id="3.40.50.880">
    <property type="match status" value="1"/>
</dbReference>
<dbReference type="InterPro" id="IPR029062">
    <property type="entry name" value="Class_I_gatase-like"/>
</dbReference>
<dbReference type="RefSeq" id="WP_126758284.1">
    <property type="nucleotide sequence ID" value="NZ_PIPQ01000019.1"/>
</dbReference>
<comment type="subcellular location">
    <subcellularLocation>
        <location evidence="10">Cytoplasm</location>
    </subcellularLocation>
</comment>
<dbReference type="CDD" id="cd01748">
    <property type="entry name" value="GATase1_IGP_Synthase"/>
    <property type="match status" value="1"/>
</dbReference>
<keyword evidence="10" id="KW-0963">Cytoplasm</keyword>
<name>A0A432WTH9_9GAMM</name>
<evidence type="ECO:0000256" key="4">
    <source>
        <dbReference type="ARBA" id="ARBA00022801"/>
    </source>
</evidence>
<feature type="domain" description="Glutamine amidotransferase" evidence="12">
    <location>
        <begin position="4"/>
        <end position="201"/>
    </location>
</feature>
<evidence type="ECO:0000259" key="12">
    <source>
        <dbReference type="Pfam" id="PF00117"/>
    </source>
</evidence>
<comment type="catalytic activity">
    <reaction evidence="8 10">
        <text>5-[(5-phospho-1-deoxy-D-ribulos-1-ylimino)methylamino]-1-(5-phospho-beta-D-ribosyl)imidazole-4-carboxamide + L-glutamine = D-erythro-1-(imidazol-4-yl)glycerol 3-phosphate + 5-amino-1-(5-phospho-beta-D-ribosyl)imidazole-4-carboxamide + L-glutamate + H(+)</text>
        <dbReference type="Rhea" id="RHEA:24793"/>
        <dbReference type="ChEBI" id="CHEBI:15378"/>
        <dbReference type="ChEBI" id="CHEBI:29985"/>
        <dbReference type="ChEBI" id="CHEBI:58278"/>
        <dbReference type="ChEBI" id="CHEBI:58359"/>
        <dbReference type="ChEBI" id="CHEBI:58475"/>
        <dbReference type="ChEBI" id="CHEBI:58525"/>
        <dbReference type="EC" id="4.3.2.10"/>
    </reaction>
</comment>
<evidence type="ECO:0000256" key="1">
    <source>
        <dbReference type="ARBA" id="ARBA00005091"/>
    </source>
</evidence>
<evidence type="ECO:0000256" key="3">
    <source>
        <dbReference type="ARBA" id="ARBA00022605"/>
    </source>
</evidence>
<evidence type="ECO:0000256" key="9">
    <source>
        <dbReference type="ARBA" id="ARBA00049534"/>
    </source>
</evidence>
<keyword evidence="6 10" id="KW-0368">Histidine biosynthesis</keyword>
<dbReference type="NCBIfam" id="TIGR01855">
    <property type="entry name" value="IMP_synth_hisH"/>
    <property type="match status" value="1"/>
</dbReference>
<evidence type="ECO:0000313" key="14">
    <source>
        <dbReference type="Proteomes" id="UP000286976"/>
    </source>
</evidence>
<keyword evidence="4 10" id="KW-0378">Hydrolase</keyword>
<evidence type="ECO:0000313" key="13">
    <source>
        <dbReference type="EMBL" id="RUO37048.1"/>
    </source>
</evidence>
<evidence type="ECO:0000256" key="6">
    <source>
        <dbReference type="ARBA" id="ARBA00023102"/>
    </source>
</evidence>